<dbReference type="Gene3D" id="3.30.559.10">
    <property type="entry name" value="Chloramphenicol acetyltransferase-like domain"/>
    <property type="match status" value="2"/>
</dbReference>
<accession>A0A453PHF4</accession>
<evidence type="ECO:0000313" key="5">
    <source>
        <dbReference type="Proteomes" id="UP000015105"/>
    </source>
</evidence>
<dbReference type="AlphaFoldDB" id="A0A453PHF4"/>
<keyword evidence="5" id="KW-1185">Reference proteome</keyword>
<proteinExistence type="inferred from homology"/>
<dbReference type="FunFam" id="3.30.559.10:FF:000008">
    <property type="entry name" value="Tryptamine hydroxycinnamoyl transferase"/>
    <property type="match status" value="1"/>
</dbReference>
<reference evidence="5" key="1">
    <citation type="journal article" date="2014" name="Science">
        <title>Ancient hybridizations among the ancestral genomes of bread wheat.</title>
        <authorList>
            <consortium name="International Wheat Genome Sequencing Consortium,"/>
            <person name="Marcussen T."/>
            <person name="Sandve S.R."/>
            <person name="Heier L."/>
            <person name="Spannagl M."/>
            <person name="Pfeifer M."/>
            <person name="Jakobsen K.S."/>
            <person name="Wulff B.B."/>
            <person name="Steuernagel B."/>
            <person name="Mayer K.F."/>
            <person name="Olsen O.A."/>
        </authorList>
    </citation>
    <scope>NUCLEOTIDE SEQUENCE [LARGE SCALE GENOMIC DNA]</scope>
    <source>
        <strain evidence="5">cv. AL8/78</strain>
    </source>
</reference>
<comment type="similarity">
    <text evidence="1">Belongs to the plant acyltransferase family.</text>
</comment>
<keyword evidence="2" id="KW-0808">Transferase</keyword>
<keyword evidence="3" id="KW-0012">Acyltransferase</keyword>
<organism evidence="4 5">
    <name type="scientific">Aegilops tauschii subsp. strangulata</name>
    <name type="common">Goatgrass</name>
    <dbReference type="NCBI Taxonomy" id="200361"/>
    <lineage>
        <taxon>Eukaryota</taxon>
        <taxon>Viridiplantae</taxon>
        <taxon>Streptophyta</taxon>
        <taxon>Embryophyta</taxon>
        <taxon>Tracheophyta</taxon>
        <taxon>Spermatophyta</taxon>
        <taxon>Magnoliopsida</taxon>
        <taxon>Liliopsida</taxon>
        <taxon>Poales</taxon>
        <taxon>Poaceae</taxon>
        <taxon>BOP clade</taxon>
        <taxon>Pooideae</taxon>
        <taxon>Triticodae</taxon>
        <taxon>Triticeae</taxon>
        <taxon>Triticinae</taxon>
        <taxon>Aegilops</taxon>
    </lineage>
</organism>
<dbReference type="Pfam" id="PF02458">
    <property type="entry name" value="Transferase"/>
    <property type="match status" value="1"/>
</dbReference>
<evidence type="ECO:0000256" key="3">
    <source>
        <dbReference type="ARBA" id="ARBA00023315"/>
    </source>
</evidence>
<evidence type="ECO:0000256" key="2">
    <source>
        <dbReference type="ARBA" id="ARBA00022679"/>
    </source>
</evidence>
<dbReference type="STRING" id="200361.A0A453PHF4"/>
<reference evidence="4" key="3">
    <citation type="journal article" date="2017" name="Nature">
        <title>Genome sequence of the progenitor of the wheat D genome Aegilops tauschii.</title>
        <authorList>
            <person name="Luo M.C."/>
            <person name="Gu Y.Q."/>
            <person name="Puiu D."/>
            <person name="Wang H."/>
            <person name="Twardziok S.O."/>
            <person name="Deal K.R."/>
            <person name="Huo N."/>
            <person name="Zhu T."/>
            <person name="Wang L."/>
            <person name="Wang Y."/>
            <person name="McGuire P.E."/>
            <person name="Liu S."/>
            <person name="Long H."/>
            <person name="Ramasamy R.K."/>
            <person name="Rodriguez J.C."/>
            <person name="Van S.L."/>
            <person name="Yuan L."/>
            <person name="Wang Z."/>
            <person name="Xia Z."/>
            <person name="Xiao L."/>
            <person name="Anderson O.D."/>
            <person name="Ouyang S."/>
            <person name="Liang Y."/>
            <person name="Zimin A.V."/>
            <person name="Pertea G."/>
            <person name="Qi P."/>
            <person name="Bennetzen J.L."/>
            <person name="Dai X."/>
            <person name="Dawson M.W."/>
            <person name="Muller H.G."/>
            <person name="Kugler K."/>
            <person name="Rivarola-Duarte L."/>
            <person name="Spannagl M."/>
            <person name="Mayer K.F.X."/>
            <person name="Lu F.H."/>
            <person name="Bevan M.W."/>
            <person name="Leroy P."/>
            <person name="Li P."/>
            <person name="You F.M."/>
            <person name="Sun Q."/>
            <person name="Liu Z."/>
            <person name="Lyons E."/>
            <person name="Wicker T."/>
            <person name="Salzberg S.L."/>
            <person name="Devos K.M."/>
            <person name="Dvorak J."/>
        </authorList>
    </citation>
    <scope>NUCLEOTIDE SEQUENCE [LARGE SCALE GENOMIC DNA]</scope>
    <source>
        <strain evidence="4">cv. AL8/78</strain>
    </source>
</reference>
<dbReference type="PANTHER" id="PTHR31642">
    <property type="entry name" value="TRICHOTHECENE 3-O-ACETYLTRANSFERASE"/>
    <property type="match status" value="1"/>
</dbReference>
<dbReference type="PANTHER" id="PTHR31642:SF179">
    <property type="match status" value="1"/>
</dbReference>
<reference evidence="4" key="5">
    <citation type="journal article" date="2021" name="G3 (Bethesda)">
        <title>Aegilops tauschii genome assembly Aet v5.0 features greater sequence contiguity and improved annotation.</title>
        <authorList>
            <person name="Wang L."/>
            <person name="Zhu T."/>
            <person name="Rodriguez J.C."/>
            <person name="Deal K.R."/>
            <person name="Dubcovsky J."/>
            <person name="McGuire P.E."/>
            <person name="Lux T."/>
            <person name="Spannagl M."/>
            <person name="Mayer K.F.X."/>
            <person name="Baldrich P."/>
            <person name="Meyers B.C."/>
            <person name="Huo N."/>
            <person name="Gu Y.Q."/>
            <person name="Zhou H."/>
            <person name="Devos K.M."/>
            <person name="Bennetzen J.L."/>
            <person name="Unver T."/>
            <person name="Budak H."/>
            <person name="Gulick P.J."/>
            <person name="Galiba G."/>
            <person name="Kalapos B."/>
            <person name="Nelson D.R."/>
            <person name="Li P."/>
            <person name="You F.M."/>
            <person name="Luo M.C."/>
            <person name="Dvorak J."/>
        </authorList>
    </citation>
    <scope>NUCLEOTIDE SEQUENCE [LARGE SCALE GENOMIC DNA]</scope>
    <source>
        <strain evidence="4">cv. AL8/78</strain>
    </source>
</reference>
<protein>
    <submittedName>
        <fullName evidence="4">Uncharacterized protein</fullName>
    </submittedName>
</protein>
<dbReference type="Gramene" id="AET6Gv20733200.2">
    <property type="protein sequence ID" value="AET6Gv20733200.2"/>
    <property type="gene ID" value="AET6Gv20733200"/>
</dbReference>
<dbReference type="EnsemblPlants" id="AET6Gv20733200.2">
    <property type="protein sequence ID" value="AET6Gv20733200.2"/>
    <property type="gene ID" value="AET6Gv20733200"/>
</dbReference>
<name>A0A453PHF4_AEGTS</name>
<reference evidence="4" key="4">
    <citation type="submission" date="2019-03" db="UniProtKB">
        <authorList>
            <consortium name="EnsemblPlants"/>
        </authorList>
    </citation>
    <scope>IDENTIFICATION</scope>
</reference>
<dbReference type="InterPro" id="IPR050317">
    <property type="entry name" value="Plant_Fungal_Acyltransferase"/>
</dbReference>
<sequence>SRWKSQNHLYISTKPTSIITCVEMETTGSKMLKPVYSAPHPLAGEMVPLTLFDRAAMDIFVSLILVYPAPTPSNGALVEGLRRAVAPYPHLAGRLAVDHSGRRSIHLNNHGVLVLDAEVPVDMTSVVADGCFTAATEGLYPALPPPEENVGAALLQIKLNRYKCGGLVIGIIHHHHAADGRSFSNFLTTWASAVRQASEFTAPSPSLDRAATAVPRSVPTPAFDHRCTEFSGEEDGCRSSSYSHPTCKIKNLTLRFTAQFVTELKARVGTPCSTFQCLLAHVWKKITAARGLKPDEFTQVRVAVDCRGRANRAVPPDFFGNMVLWAFPRLQVRDVLGWTYGSVVGAIRDAIGRVDAAYIQSFVDFGSVADANWAELAATAPTSGAMLCPDLEVDSSLGFRFHQIDLGSGPPSAFLMPDLPVEGLMTFVPSCSAEGSVDVHMAVAEDHVAALEHICYSLDERAKPKL</sequence>
<dbReference type="Proteomes" id="UP000015105">
    <property type="component" value="Chromosome 6D"/>
</dbReference>
<evidence type="ECO:0000313" key="4">
    <source>
        <dbReference type="EnsemblPlants" id="AET6Gv20733200.2"/>
    </source>
</evidence>
<reference evidence="5" key="2">
    <citation type="journal article" date="2017" name="Nat. Plants">
        <title>The Aegilops tauschii genome reveals multiple impacts of transposons.</title>
        <authorList>
            <person name="Zhao G."/>
            <person name="Zou C."/>
            <person name="Li K."/>
            <person name="Wang K."/>
            <person name="Li T."/>
            <person name="Gao L."/>
            <person name="Zhang X."/>
            <person name="Wang H."/>
            <person name="Yang Z."/>
            <person name="Liu X."/>
            <person name="Jiang W."/>
            <person name="Mao L."/>
            <person name="Kong X."/>
            <person name="Jiao Y."/>
            <person name="Jia J."/>
        </authorList>
    </citation>
    <scope>NUCLEOTIDE SEQUENCE [LARGE SCALE GENOMIC DNA]</scope>
    <source>
        <strain evidence="5">cv. AL8/78</strain>
    </source>
</reference>
<evidence type="ECO:0000256" key="1">
    <source>
        <dbReference type="ARBA" id="ARBA00009861"/>
    </source>
</evidence>
<dbReference type="InterPro" id="IPR023213">
    <property type="entry name" value="CAT-like_dom_sf"/>
</dbReference>
<dbReference type="GO" id="GO:0016747">
    <property type="term" value="F:acyltransferase activity, transferring groups other than amino-acyl groups"/>
    <property type="evidence" value="ECO:0007669"/>
    <property type="project" value="UniProtKB-ARBA"/>
</dbReference>